<evidence type="ECO:0000313" key="1">
    <source>
        <dbReference type="Proteomes" id="UP000036681"/>
    </source>
</evidence>
<keyword evidence="1" id="KW-1185">Reference proteome</keyword>
<protein>
    <submittedName>
        <fullName evidence="2">KR domain-containing protein</fullName>
    </submittedName>
</protein>
<dbReference type="Gene3D" id="1.10.8.60">
    <property type="match status" value="1"/>
</dbReference>
<accession>A0A0M3IUA9</accession>
<dbReference type="AlphaFoldDB" id="A0A0M3IUA9"/>
<sequence>MELYLIWKYFSYLIGIKKLLNTIDMVKECEESDKVDVVVHSLQAEAFDEY</sequence>
<name>A0A0M3IUA9_ASCLU</name>
<organism evidence="1 2">
    <name type="scientific">Ascaris lumbricoides</name>
    <name type="common">Giant roundworm</name>
    <dbReference type="NCBI Taxonomy" id="6252"/>
    <lineage>
        <taxon>Eukaryota</taxon>
        <taxon>Metazoa</taxon>
        <taxon>Ecdysozoa</taxon>
        <taxon>Nematoda</taxon>
        <taxon>Chromadorea</taxon>
        <taxon>Rhabditida</taxon>
        <taxon>Spirurina</taxon>
        <taxon>Ascaridomorpha</taxon>
        <taxon>Ascaridoidea</taxon>
        <taxon>Ascarididae</taxon>
        <taxon>Ascaris</taxon>
    </lineage>
</organism>
<evidence type="ECO:0000313" key="2">
    <source>
        <dbReference type="WBParaSite" id="ALUE_0002233701-mRNA-1"/>
    </source>
</evidence>
<dbReference type="Proteomes" id="UP000036681">
    <property type="component" value="Unplaced"/>
</dbReference>
<proteinExistence type="predicted"/>
<dbReference type="WBParaSite" id="ALUE_0002233701-mRNA-1">
    <property type="protein sequence ID" value="ALUE_0002233701-mRNA-1"/>
    <property type="gene ID" value="ALUE_0002233701"/>
</dbReference>
<reference evidence="2" key="1">
    <citation type="submission" date="2017-02" db="UniProtKB">
        <authorList>
            <consortium name="WormBaseParasite"/>
        </authorList>
    </citation>
    <scope>IDENTIFICATION</scope>
</reference>